<dbReference type="Pfam" id="PF01494">
    <property type="entry name" value="FAD_binding_3"/>
    <property type="match status" value="1"/>
</dbReference>
<sequence length="369" mass="41640">MTPMNYQVVIMGAGVAGMTAALVLAKNGVKVAVVDKNSRQKQSFGECVHGTIQPILSELNLFEQFCRDGHFELQGYEVDWDREGRYERNLIASPYGTGWILNRERFDNSLFRAALAAGVDFFWNTRLIDIGRDNNKWQLQLKSTERVFPNTNQKQYLTASYIVDATGRARVLTRKLNIAEKKADALMACCTYLHHDGSGLMGKQTAVIKSSPNGWWYLAPFSQTMATLCFFTDNDLAMPKSHSALLHQANELTYLNPYLAQCDLEKTTEFKAISSYSSCVASCVGEGWIAIGDAACSYDPLSSYGITSAMGSAYYGATAIVQAMTQEQDSLAQYQQLMHEQFLTYVIDKNKEYQRVTHYDTDFWKRRQY</sequence>
<dbReference type="Proteomes" id="UP000076503">
    <property type="component" value="Unassembled WGS sequence"/>
</dbReference>
<organism evidence="2 3">
    <name type="scientific">Pseudoalteromonas luteoviolacea H33</name>
    <dbReference type="NCBI Taxonomy" id="1365251"/>
    <lineage>
        <taxon>Bacteria</taxon>
        <taxon>Pseudomonadati</taxon>
        <taxon>Pseudomonadota</taxon>
        <taxon>Gammaproteobacteria</taxon>
        <taxon>Alteromonadales</taxon>
        <taxon>Pseudoalteromonadaceae</taxon>
        <taxon>Pseudoalteromonas</taxon>
    </lineage>
</organism>
<dbReference type="Gene3D" id="3.50.50.60">
    <property type="entry name" value="FAD/NAD(P)-binding domain"/>
    <property type="match status" value="1"/>
</dbReference>
<dbReference type="EMBL" id="AUXZ01000079">
    <property type="protein sequence ID" value="KZN49902.1"/>
    <property type="molecule type" value="Genomic_DNA"/>
</dbReference>
<feature type="domain" description="FAD-binding" evidence="1">
    <location>
        <begin position="6"/>
        <end position="335"/>
    </location>
</feature>
<dbReference type="GO" id="GO:0071949">
    <property type="term" value="F:FAD binding"/>
    <property type="evidence" value="ECO:0007669"/>
    <property type="project" value="InterPro"/>
</dbReference>
<comment type="caution">
    <text evidence="2">The sequence shown here is derived from an EMBL/GenBank/DDBJ whole genome shotgun (WGS) entry which is preliminary data.</text>
</comment>
<evidence type="ECO:0000313" key="3">
    <source>
        <dbReference type="Proteomes" id="UP000076503"/>
    </source>
</evidence>
<dbReference type="PANTHER" id="PTHR43747:SF1">
    <property type="entry name" value="SLR1998 PROTEIN"/>
    <property type="match status" value="1"/>
</dbReference>
<dbReference type="InterPro" id="IPR050816">
    <property type="entry name" value="Flavin-dep_Halogenase_NPB"/>
</dbReference>
<evidence type="ECO:0000259" key="1">
    <source>
        <dbReference type="Pfam" id="PF01494"/>
    </source>
</evidence>
<dbReference type="PATRIC" id="fig|1365251.3.peg.2905"/>
<gene>
    <name evidence="2" type="ORF">N476_18015</name>
</gene>
<name>A0A167E208_9GAMM</name>
<dbReference type="PRINTS" id="PR00420">
    <property type="entry name" value="RNGMNOXGNASE"/>
</dbReference>
<dbReference type="SUPFAM" id="SSF51905">
    <property type="entry name" value="FAD/NAD(P)-binding domain"/>
    <property type="match status" value="1"/>
</dbReference>
<dbReference type="Gene3D" id="3.30.9.100">
    <property type="match status" value="1"/>
</dbReference>
<reference evidence="2 3" key="1">
    <citation type="submission" date="2013-07" db="EMBL/GenBank/DDBJ databases">
        <title>Comparative Genomic and Metabolomic Analysis of Twelve Strains of Pseudoalteromonas luteoviolacea.</title>
        <authorList>
            <person name="Vynne N.G."/>
            <person name="Mansson M."/>
            <person name="Gram L."/>
        </authorList>
    </citation>
    <scope>NUCLEOTIDE SEQUENCE [LARGE SCALE GENOMIC DNA]</scope>
    <source>
        <strain evidence="2 3">H33</strain>
    </source>
</reference>
<dbReference type="AlphaFoldDB" id="A0A167E208"/>
<protein>
    <recommendedName>
        <fullName evidence="1">FAD-binding domain-containing protein</fullName>
    </recommendedName>
</protein>
<dbReference type="PANTHER" id="PTHR43747">
    <property type="entry name" value="FAD-BINDING PROTEIN"/>
    <property type="match status" value="1"/>
</dbReference>
<dbReference type="InterPro" id="IPR036188">
    <property type="entry name" value="FAD/NAD-bd_sf"/>
</dbReference>
<dbReference type="InterPro" id="IPR002938">
    <property type="entry name" value="FAD-bd"/>
</dbReference>
<proteinExistence type="predicted"/>
<evidence type="ECO:0000313" key="2">
    <source>
        <dbReference type="EMBL" id="KZN49902.1"/>
    </source>
</evidence>
<dbReference type="OrthoDB" id="6310849at2"/>
<accession>A0A167E208</accession>